<organism evidence="4">
    <name type="scientific">marine sediment metagenome</name>
    <dbReference type="NCBI Taxonomy" id="412755"/>
    <lineage>
        <taxon>unclassified sequences</taxon>
        <taxon>metagenomes</taxon>
        <taxon>ecological metagenomes</taxon>
    </lineage>
</organism>
<dbReference type="AlphaFoldDB" id="A0A0F9DCG4"/>
<protein>
    <recommendedName>
        <fullName evidence="5">RecJ OB domain-containing protein</fullName>
    </recommendedName>
</protein>
<feature type="domain" description="DHHA1" evidence="2">
    <location>
        <begin position="21"/>
        <end position="111"/>
    </location>
</feature>
<dbReference type="Pfam" id="PF17768">
    <property type="entry name" value="RecJ_OB"/>
    <property type="match status" value="1"/>
</dbReference>
<dbReference type="Pfam" id="PF02272">
    <property type="entry name" value="DHHA1"/>
    <property type="match status" value="1"/>
</dbReference>
<keyword evidence="1" id="KW-0378">Hydrolase</keyword>
<dbReference type="PANTHER" id="PTHR30255">
    <property type="entry name" value="SINGLE-STRANDED-DNA-SPECIFIC EXONUCLEASE RECJ"/>
    <property type="match status" value="1"/>
</dbReference>
<dbReference type="SUPFAM" id="SSF64182">
    <property type="entry name" value="DHH phosphoesterases"/>
    <property type="match status" value="1"/>
</dbReference>
<dbReference type="InterPro" id="IPR003156">
    <property type="entry name" value="DHHA1_dom"/>
</dbReference>
<proteinExistence type="predicted"/>
<dbReference type="GO" id="GO:0016787">
    <property type="term" value="F:hydrolase activity"/>
    <property type="evidence" value="ECO:0007669"/>
    <property type="project" value="UniProtKB-KW"/>
</dbReference>
<dbReference type="Gene3D" id="2.40.50.460">
    <property type="match status" value="1"/>
</dbReference>
<dbReference type="InterPro" id="IPR051673">
    <property type="entry name" value="SSDNA_exonuclease_RecJ"/>
</dbReference>
<name>A0A0F9DCG4_9ZZZZ</name>
<dbReference type="InterPro" id="IPR041122">
    <property type="entry name" value="RecJ_OB"/>
</dbReference>
<evidence type="ECO:0000256" key="1">
    <source>
        <dbReference type="ARBA" id="ARBA00022801"/>
    </source>
</evidence>
<comment type="caution">
    <text evidence="4">The sequence shown here is derived from an EMBL/GenBank/DDBJ whole genome shotgun (WGS) entry which is preliminary data.</text>
</comment>
<feature type="domain" description="RecJ OB" evidence="3">
    <location>
        <begin position="124"/>
        <end position="220"/>
    </location>
</feature>
<reference evidence="4" key="1">
    <citation type="journal article" date="2015" name="Nature">
        <title>Complex archaea that bridge the gap between prokaryotes and eukaryotes.</title>
        <authorList>
            <person name="Spang A."/>
            <person name="Saw J.H."/>
            <person name="Jorgensen S.L."/>
            <person name="Zaremba-Niedzwiedzka K."/>
            <person name="Martijn J."/>
            <person name="Lind A.E."/>
            <person name="van Eijk R."/>
            <person name="Schleper C."/>
            <person name="Guy L."/>
            <person name="Ettema T.J."/>
        </authorList>
    </citation>
    <scope>NUCLEOTIDE SEQUENCE</scope>
</reference>
<gene>
    <name evidence="4" type="ORF">LCGC14_2295900</name>
</gene>
<evidence type="ECO:0008006" key="5">
    <source>
        <dbReference type="Google" id="ProtNLM"/>
    </source>
</evidence>
<dbReference type="GO" id="GO:0003676">
    <property type="term" value="F:nucleic acid binding"/>
    <property type="evidence" value="ECO:0007669"/>
    <property type="project" value="InterPro"/>
</dbReference>
<evidence type="ECO:0000313" key="4">
    <source>
        <dbReference type="EMBL" id="KKL51396.1"/>
    </source>
</evidence>
<sequence length="243" mass="26077">ELAAELLAEEDPDQSAPLLFLGHEDIPSGIVGLVAGRLADERHRPAVVYERQSETSRASCRSIPEFDITGALRGCAELLERFGGHRAAAGFTARNENLEPLKEGLLRAAEEALAGVELAPVIDIDAALPLGALRGKEIRLLSQMGPFGQGNPEPTFLSRGVEVAECRIIGNDGQHLRLKLRDQYGAGGGVTWPAIAFGLGEAGVREGQRLDVVYSLTADRRDYGLELRVKDVAPAVQNPEPKT</sequence>
<dbReference type="InterPro" id="IPR038763">
    <property type="entry name" value="DHH_sf"/>
</dbReference>
<dbReference type="EMBL" id="LAZR01032266">
    <property type="protein sequence ID" value="KKL51396.1"/>
    <property type="molecule type" value="Genomic_DNA"/>
</dbReference>
<accession>A0A0F9DCG4</accession>
<feature type="non-terminal residue" evidence="4">
    <location>
        <position position="1"/>
    </location>
</feature>
<evidence type="ECO:0000259" key="2">
    <source>
        <dbReference type="Pfam" id="PF02272"/>
    </source>
</evidence>
<evidence type="ECO:0000259" key="3">
    <source>
        <dbReference type="Pfam" id="PF17768"/>
    </source>
</evidence>
<dbReference type="PANTHER" id="PTHR30255:SF2">
    <property type="entry name" value="SINGLE-STRANDED-DNA-SPECIFIC EXONUCLEASE RECJ"/>
    <property type="match status" value="1"/>
</dbReference>